<dbReference type="KEGG" id="mbry:B1812_00255"/>
<dbReference type="PANTHER" id="PTHR22642">
    <property type="entry name" value="IMIDAZOLONEPROPIONASE"/>
    <property type="match status" value="1"/>
</dbReference>
<dbReference type="SUPFAM" id="SSF51556">
    <property type="entry name" value="Metallo-dependent hydrolases"/>
    <property type="match status" value="1"/>
</dbReference>
<sequence>MCRACFNPLVLHGDFFEGGRSRISGDGAFNNTRRGFMACSVAAATLAATLPNAGGARAQSQGADVIFKGGKILPLPGGPSVRALAIGGGKILALGSESAVADLKTKNTKIVNLEGRVLMPGFIDPHHHTVLAALIFELLTDVGYLRFPTRGKLMSELRAIATRTPPGQWIACSNFDNLLQGGDLSREELDAVSTSHPILVWYTNGHDACVNSLALKTAHIPENVGAFPGGGRFGRDEKGRLNGLVYEESAMRKVVLPALPKITPQLAAKAVNDYLRTVAAVGNTMLHEPGTLRSDWIAPFAKLSNRLACRTSASLMYDDMKGLEPYRSLGLGAKAMQLPDSLFTLYGVKIVGDGSNQTETGAQTQPYLDTTSKGSPNYDAAQLKEMVAAIKAAGLPVLIHANGDQMIDMALDAIEAAYSGSTEHGVNRIEHSTMARADQLLRMKALNVQPSFLMNHVRFYGAAYRNEIFGPERAAFTDPAGACVKAGLPFTLHTDSPCSPPGPLALVSTAITRRCEIDGSTIGPDQAITLDEALRAVTIDAARQLGMGDRIGSLEKGKEADLVILEDDPYKTKPEKIGGIKVSETWVAGERKYSS</sequence>
<proteinExistence type="predicted"/>
<evidence type="ECO:0000313" key="3">
    <source>
        <dbReference type="Proteomes" id="UP000193978"/>
    </source>
</evidence>
<keyword evidence="3" id="KW-1185">Reference proteome</keyword>
<dbReference type="Proteomes" id="UP000193978">
    <property type="component" value="Chromosome"/>
</dbReference>
<dbReference type="OrthoDB" id="9807210at2"/>
<evidence type="ECO:0000259" key="1">
    <source>
        <dbReference type="Pfam" id="PF07969"/>
    </source>
</evidence>
<accession>A0A1W6MQA5</accession>
<dbReference type="InterPro" id="IPR011059">
    <property type="entry name" value="Metal-dep_hydrolase_composite"/>
</dbReference>
<dbReference type="GO" id="GO:0016810">
    <property type="term" value="F:hydrolase activity, acting on carbon-nitrogen (but not peptide) bonds"/>
    <property type="evidence" value="ECO:0007669"/>
    <property type="project" value="InterPro"/>
</dbReference>
<dbReference type="InterPro" id="IPR032466">
    <property type="entry name" value="Metal_Hydrolase"/>
</dbReference>
<dbReference type="InterPro" id="IPR033932">
    <property type="entry name" value="YtcJ-like"/>
</dbReference>
<dbReference type="RefSeq" id="WP_085769800.1">
    <property type="nucleotide sequence ID" value="NZ_AP027149.1"/>
</dbReference>
<dbReference type="PANTHER" id="PTHR22642:SF2">
    <property type="entry name" value="PROTEIN LONG AFTER FAR-RED 3"/>
    <property type="match status" value="1"/>
</dbReference>
<feature type="domain" description="Amidohydrolase 3" evidence="1">
    <location>
        <begin position="109"/>
        <end position="591"/>
    </location>
</feature>
<dbReference type="InterPro" id="IPR013108">
    <property type="entry name" value="Amidohydro_3"/>
</dbReference>
<evidence type="ECO:0000313" key="2">
    <source>
        <dbReference type="EMBL" id="ARN79755.1"/>
    </source>
</evidence>
<organism evidence="2 3">
    <name type="scientific">Methylocystis bryophila</name>
    <dbReference type="NCBI Taxonomy" id="655015"/>
    <lineage>
        <taxon>Bacteria</taxon>
        <taxon>Pseudomonadati</taxon>
        <taxon>Pseudomonadota</taxon>
        <taxon>Alphaproteobacteria</taxon>
        <taxon>Hyphomicrobiales</taxon>
        <taxon>Methylocystaceae</taxon>
        <taxon>Methylocystis</taxon>
    </lineage>
</organism>
<protein>
    <recommendedName>
        <fullName evidence="1">Amidohydrolase 3 domain-containing protein</fullName>
    </recommendedName>
</protein>
<gene>
    <name evidence="2" type="ORF">B1812_00255</name>
</gene>
<dbReference type="Gene3D" id="3.10.310.70">
    <property type="match status" value="1"/>
</dbReference>
<dbReference type="Pfam" id="PF07969">
    <property type="entry name" value="Amidohydro_3"/>
    <property type="match status" value="1"/>
</dbReference>
<dbReference type="Gene3D" id="3.20.20.140">
    <property type="entry name" value="Metal-dependent hydrolases"/>
    <property type="match status" value="1"/>
</dbReference>
<dbReference type="EMBL" id="CP019948">
    <property type="protein sequence ID" value="ARN79755.1"/>
    <property type="molecule type" value="Genomic_DNA"/>
</dbReference>
<dbReference type="AlphaFoldDB" id="A0A1W6MQA5"/>
<name>A0A1W6MQA5_9HYPH</name>
<dbReference type="Gene3D" id="2.30.40.10">
    <property type="entry name" value="Urease, subunit C, domain 1"/>
    <property type="match status" value="1"/>
</dbReference>
<reference evidence="2 3" key="1">
    <citation type="submission" date="2017-02" db="EMBL/GenBank/DDBJ databases">
        <authorList>
            <person name="Peterson S.W."/>
        </authorList>
    </citation>
    <scope>NUCLEOTIDE SEQUENCE [LARGE SCALE GENOMIC DNA]</scope>
    <source>
        <strain evidence="2 3">S285</strain>
    </source>
</reference>
<dbReference type="SUPFAM" id="SSF51338">
    <property type="entry name" value="Composite domain of metallo-dependent hydrolases"/>
    <property type="match status" value="1"/>
</dbReference>
<dbReference type="CDD" id="cd01300">
    <property type="entry name" value="YtcJ_like"/>
    <property type="match status" value="1"/>
</dbReference>
<dbReference type="STRING" id="655015.B1812_00255"/>